<proteinExistence type="predicted"/>
<evidence type="ECO:0000313" key="3">
    <source>
        <dbReference type="Proteomes" id="UP000250166"/>
    </source>
</evidence>
<protein>
    <submittedName>
        <fullName evidence="2">Uncharacterized protein</fullName>
    </submittedName>
</protein>
<dbReference type="RefSeq" id="WP_112059261.1">
    <property type="nucleotide sequence ID" value="NZ_UAWL01000031.1"/>
</dbReference>
<dbReference type="EMBL" id="UAWL01000031">
    <property type="protein sequence ID" value="SQC36420.1"/>
    <property type="molecule type" value="Genomic_DNA"/>
</dbReference>
<accession>A0A2X3GMP6</accession>
<reference evidence="2 3" key="1">
    <citation type="submission" date="2018-06" db="EMBL/GenBank/DDBJ databases">
        <authorList>
            <consortium name="Pathogen Informatics"/>
            <person name="Doyle S."/>
        </authorList>
    </citation>
    <scope>NUCLEOTIDE SEQUENCE [LARGE SCALE GENOMIC DNA]</scope>
    <source>
        <strain evidence="2 3">NCTC13102</strain>
    </source>
</reference>
<dbReference type="Proteomes" id="UP000250166">
    <property type="component" value="Unassembled WGS sequence"/>
</dbReference>
<name>A0A2X3GMP6_9HELI</name>
<sequence>MEALNLADLIAEFKALANTLRARLAKIESAINALEEIEEENAEFLTNLQQIEKHISKRNAL</sequence>
<evidence type="ECO:0000256" key="1">
    <source>
        <dbReference type="SAM" id="Coils"/>
    </source>
</evidence>
<evidence type="ECO:0000313" key="2">
    <source>
        <dbReference type="EMBL" id="SQC36420.1"/>
    </source>
</evidence>
<keyword evidence="1" id="KW-0175">Coiled coil</keyword>
<organism evidence="2 3">
    <name type="scientific">Helicobacter fennelliae</name>
    <dbReference type="NCBI Taxonomy" id="215"/>
    <lineage>
        <taxon>Bacteria</taxon>
        <taxon>Pseudomonadati</taxon>
        <taxon>Campylobacterota</taxon>
        <taxon>Epsilonproteobacteria</taxon>
        <taxon>Campylobacterales</taxon>
        <taxon>Helicobacteraceae</taxon>
        <taxon>Helicobacter</taxon>
    </lineage>
</organism>
<dbReference type="AlphaFoldDB" id="A0A2X3GMP6"/>
<feature type="coiled-coil region" evidence="1">
    <location>
        <begin position="10"/>
        <end position="54"/>
    </location>
</feature>
<gene>
    <name evidence="2" type="ORF">NCTC13102_02227</name>
</gene>